<feature type="region of interest" description="Disordered" evidence="1">
    <location>
        <begin position="248"/>
        <end position="282"/>
    </location>
</feature>
<organism evidence="3 4">
    <name type="scientific">Ostreobium quekettii</name>
    <dbReference type="NCBI Taxonomy" id="121088"/>
    <lineage>
        <taxon>Eukaryota</taxon>
        <taxon>Viridiplantae</taxon>
        <taxon>Chlorophyta</taxon>
        <taxon>core chlorophytes</taxon>
        <taxon>Ulvophyceae</taxon>
        <taxon>TCBD clade</taxon>
        <taxon>Bryopsidales</taxon>
        <taxon>Ostreobineae</taxon>
        <taxon>Ostreobiaceae</taxon>
        <taxon>Ostreobium</taxon>
    </lineage>
</organism>
<sequence length="868" mass="97387">MADAARPQARGGEALARRMVRAGPPLEYLDGADAYWVWVQHHRPPVDALYAFLFLVGYYAIFIHRPPDLALYGCQPRRLALGEPASTAVPAPRFLWFLRALLVALHGVPLGAYLAKRVLENPRWHRAYVRRFRENVFVAIRVLPIMTAFLSGNVGKCQEGSEAGCPCPPPHLSWMCTFVLYTCSYQVAKRWQVGLQFVSAVCLSMMPSYRWDMVERTKLFVCVWAVPSICACFLEKWVIKEHQERARRRKLDPAYRDQPGASESPRARARTVKAGPSKEGADDPLKVDISGVLGSVLRTERTGTFLNYTPMVTVQTKMIKVRNEGEVTDEQMVRMARTFSNNHASRLRRGRCTVVKAVAMRGCLLFVAEVLEPLDGQCAEVCCHANKQDSKDLLKCLPKELHHEPMDVVMGDMRATYADGKLVTFDAQNRTGQDLEVPEVLLLKPPCVREGTESDKGLEVFMSEVKGDWDSLKLVMVYKDSVKKQVDVPRGNKTRLEFASEEGVGAGYLHTIGVEGDLGTFIGGLAPFLILPETAAAELNLAFHNTVKCLWDRTSAFKSVGHSQFSAPDCIPEEVESKAWSQFFKPFALDMHFLLTPDAEELFEIMQKEGPERDNYLEVFLHVASFLEGSSAVGTEQYLLKRFKDAGVELTNQGTQVSTGNIFPKVPESYSFTLIRGFIDPNVESKYRYQFSRRLVLMDLAGMVMGLCLLPVVSIIGEAGKCSYMCPLVMHLRLSLICWVVSQSTYITNREPIVTLSWLVRTVAWLGWVIKAKDVVGAPLHPWTTFVFLVWTVLVKTVVLKVPFSMHLALSTLDTVVSIAGIVLSTWCKGWLIMVQGPIVLITGYILSLMVSYYQEVSDRRAFRLQKG</sequence>
<feature type="transmembrane region" description="Helical" evidence="2">
    <location>
        <begin position="94"/>
        <end position="115"/>
    </location>
</feature>
<evidence type="ECO:0000313" key="4">
    <source>
        <dbReference type="Proteomes" id="UP000708148"/>
    </source>
</evidence>
<keyword evidence="2" id="KW-0472">Membrane</keyword>
<keyword evidence="2" id="KW-1133">Transmembrane helix</keyword>
<feature type="transmembrane region" description="Helical" evidence="2">
    <location>
        <begin position="136"/>
        <end position="152"/>
    </location>
</feature>
<dbReference type="AlphaFoldDB" id="A0A8S1JIU0"/>
<feature type="transmembrane region" description="Helical" evidence="2">
    <location>
        <begin position="807"/>
        <end position="827"/>
    </location>
</feature>
<proteinExistence type="predicted"/>
<evidence type="ECO:0000256" key="1">
    <source>
        <dbReference type="SAM" id="MobiDB-lite"/>
    </source>
</evidence>
<dbReference type="Proteomes" id="UP000708148">
    <property type="component" value="Unassembled WGS sequence"/>
</dbReference>
<keyword evidence="2" id="KW-0812">Transmembrane</keyword>
<gene>
    <name evidence="3" type="ORF">OSTQU699_LOCUS10561</name>
</gene>
<evidence type="ECO:0000313" key="3">
    <source>
        <dbReference type="EMBL" id="CAD7705206.1"/>
    </source>
</evidence>
<accession>A0A8S1JIU0</accession>
<feature type="transmembrane region" description="Helical" evidence="2">
    <location>
        <begin position="782"/>
        <end position="800"/>
    </location>
</feature>
<feature type="transmembrane region" description="Helical" evidence="2">
    <location>
        <begin position="833"/>
        <end position="854"/>
    </location>
</feature>
<comment type="caution">
    <text evidence="3">The sequence shown here is derived from an EMBL/GenBank/DDBJ whole genome shotgun (WGS) entry which is preliminary data.</text>
</comment>
<dbReference type="OrthoDB" id="577964at2759"/>
<evidence type="ECO:0000256" key="2">
    <source>
        <dbReference type="SAM" id="Phobius"/>
    </source>
</evidence>
<name>A0A8S1JIU0_9CHLO</name>
<keyword evidence="4" id="KW-1185">Reference proteome</keyword>
<feature type="transmembrane region" description="Helical" evidence="2">
    <location>
        <begin position="753"/>
        <end position="770"/>
    </location>
</feature>
<protein>
    <submittedName>
        <fullName evidence="3">Uncharacterized protein</fullName>
    </submittedName>
</protein>
<feature type="transmembrane region" description="Helical" evidence="2">
    <location>
        <begin position="695"/>
        <end position="716"/>
    </location>
</feature>
<dbReference type="EMBL" id="CAJHUC010003048">
    <property type="protein sequence ID" value="CAD7705206.1"/>
    <property type="molecule type" value="Genomic_DNA"/>
</dbReference>
<reference evidence="3" key="1">
    <citation type="submission" date="2020-12" db="EMBL/GenBank/DDBJ databases">
        <authorList>
            <person name="Iha C."/>
        </authorList>
    </citation>
    <scope>NUCLEOTIDE SEQUENCE</scope>
</reference>
<feature type="transmembrane region" description="Helical" evidence="2">
    <location>
        <begin position="48"/>
        <end position="64"/>
    </location>
</feature>